<reference evidence="2" key="1">
    <citation type="journal article" date="2020" name="Nature">
        <title>Giant virus diversity and host interactions through global metagenomics.</title>
        <authorList>
            <person name="Schulz F."/>
            <person name="Roux S."/>
            <person name="Paez-Espino D."/>
            <person name="Jungbluth S."/>
            <person name="Walsh D.A."/>
            <person name="Denef V.J."/>
            <person name="McMahon K.D."/>
            <person name="Konstantinidis K.T."/>
            <person name="Eloe-Fadrosh E.A."/>
            <person name="Kyrpides N.C."/>
            <person name="Woyke T."/>
        </authorList>
    </citation>
    <scope>NUCLEOTIDE SEQUENCE</scope>
    <source>
        <strain evidence="2">GVMAG-M-3300025626-8</strain>
    </source>
</reference>
<protein>
    <submittedName>
        <fullName evidence="2">Uncharacterized protein</fullName>
    </submittedName>
</protein>
<evidence type="ECO:0000256" key="1">
    <source>
        <dbReference type="SAM" id="Phobius"/>
    </source>
</evidence>
<feature type="transmembrane region" description="Helical" evidence="1">
    <location>
        <begin position="143"/>
        <end position="164"/>
    </location>
</feature>
<evidence type="ECO:0000313" key="2">
    <source>
        <dbReference type="EMBL" id="QHT98231.1"/>
    </source>
</evidence>
<keyword evidence="1" id="KW-0472">Membrane</keyword>
<keyword evidence="1" id="KW-0812">Transmembrane</keyword>
<name>A0A6C0IY29_9ZZZZ</name>
<feature type="transmembrane region" description="Helical" evidence="1">
    <location>
        <begin position="5"/>
        <end position="24"/>
    </location>
</feature>
<dbReference type="AlphaFoldDB" id="A0A6C0IY29"/>
<sequence length="333" mass="38788">MQFMFIHFFTILMILAWFFALGSLDLPHGLYENTYTYMVQPYNAFRIKCNAVNDFRKAKFNFQNEENAMNFDLLLKTIEKEEEGFKETEESKPQVLPEELTRLKELFTKYSLSNWAIKDDHGYVYRECLTKELKDCTYPYWDMWWLSAGMGLLYFAGIASVIFNIPFIKKVPMLLLISNVLQGVGLLTYEPGFPFYAVFIVVMVSIYWGAMENRYKNDCQSVIDSKEEWYDKVPAYAVGGSVSLMLVQTVLAERKMAQVKLVLKKRIKKLKKEKEMSEKEKWKNFMSAGSRLDKFVEKSSGQKLDQPLDVGSKITSVSNSIKNLETLKKNKNK</sequence>
<keyword evidence="1" id="KW-1133">Transmembrane helix</keyword>
<dbReference type="EMBL" id="MN740290">
    <property type="protein sequence ID" value="QHT98231.1"/>
    <property type="molecule type" value="Genomic_DNA"/>
</dbReference>
<proteinExistence type="predicted"/>
<organism evidence="2">
    <name type="scientific">viral metagenome</name>
    <dbReference type="NCBI Taxonomy" id="1070528"/>
    <lineage>
        <taxon>unclassified sequences</taxon>
        <taxon>metagenomes</taxon>
        <taxon>organismal metagenomes</taxon>
    </lineage>
</organism>
<feature type="transmembrane region" description="Helical" evidence="1">
    <location>
        <begin position="193"/>
        <end position="210"/>
    </location>
</feature>
<accession>A0A6C0IY29</accession>